<dbReference type="GO" id="GO:0004316">
    <property type="term" value="F:3-oxoacyl-[acyl-carrier-protein] reductase (NADPH) activity"/>
    <property type="evidence" value="ECO:0007669"/>
    <property type="project" value="UniProtKB-EC"/>
</dbReference>
<dbReference type="InterPro" id="IPR036291">
    <property type="entry name" value="NAD(P)-bd_dom_sf"/>
</dbReference>
<dbReference type="EC" id="1.1.1.100" evidence="2"/>
<keyword evidence="3" id="KW-1185">Reference proteome</keyword>
<dbReference type="PRINTS" id="PR00081">
    <property type="entry name" value="GDHRDH"/>
</dbReference>
<dbReference type="AlphaFoldDB" id="A0A7W7QQ72"/>
<reference evidence="2 3" key="1">
    <citation type="submission" date="2020-08" db="EMBL/GenBank/DDBJ databases">
        <title>Genomic Encyclopedia of Type Strains, Phase III (KMG-III): the genomes of soil and plant-associated and newly described type strains.</title>
        <authorList>
            <person name="Whitman W."/>
        </authorList>
    </citation>
    <scope>NUCLEOTIDE SEQUENCE [LARGE SCALE GENOMIC DNA]</scope>
    <source>
        <strain evidence="2 3">CECT 8840</strain>
    </source>
</reference>
<dbReference type="RefSeq" id="WP_184718339.1">
    <property type="nucleotide sequence ID" value="NZ_JACHJP010000005.1"/>
</dbReference>
<dbReference type="CDD" id="cd05233">
    <property type="entry name" value="SDR_c"/>
    <property type="match status" value="1"/>
</dbReference>
<name>A0A7W7QQ72_9ACTN</name>
<dbReference type="PANTHER" id="PTHR42760">
    <property type="entry name" value="SHORT-CHAIN DEHYDROGENASES/REDUCTASES FAMILY MEMBER"/>
    <property type="match status" value="1"/>
</dbReference>
<dbReference type="InterPro" id="IPR002347">
    <property type="entry name" value="SDR_fam"/>
</dbReference>
<dbReference type="EMBL" id="JACHJP010000005">
    <property type="protein sequence ID" value="MBB4917766.1"/>
    <property type="molecule type" value="Genomic_DNA"/>
</dbReference>
<dbReference type="PANTHER" id="PTHR42760:SF40">
    <property type="entry name" value="3-OXOACYL-[ACYL-CARRIER-PROTEIN] REDUCTASE, CHLOROPLASTIC"/>
    <property type="match status" value="1"/>
</dbReference>
<comment type="similarity">
    <text evidence="1">Belongs to the short-chain dehydrogenases/reductases (SDR) family.</text>
</comment>
<evidence type="ECO:0000313" key="2">
    <source>
        <dbReference type="EMBL" id="MBB4917766.1"/>
    </source>
</evidence>
<proteinExistence type="inferred from homology"/>
<protein>
    <submittedName>
        <fullName evidence="2">3-oxoacyl-[acyl-carrier protein] reductase</fullName>
        <ecNumber evidence="2">1.1.1.100</ecNumber>
    </submittedName>
</protein>
<organism evidence="2 3">
    <name type="scientific">Streptosporangium saharense</name>
    <dbReference type="NCBI Taxonomy" id="1706840"/>
    <lineage>
        <taxon>Bacteria</taxon>
        <taxon>Bacillati</taxon>
        <taxon>Actinomycetota</taxon>
        <taxon>Actinomycetes</taxon>
        <taxon>Streptosporangiales</taxon>
        <taxon>Streptosporangiaceae</taxon>
        <taxon>Streptosporangium</taxon>
    </lineage>
</organism>
<gene>
    <name evidence="2" type="ORF">FHS44_004886</name>
</gene>
<keyword evidence="2" id="KW-0560">Oxidoreductase</keyword>
<dbReference type="Gene3D" id="3.40.50.720">
    <property type="entry name" value="NAD(P)-binding Rossmann-like Domain"/>
    <property type="match status" value="1"/>
</dbReference>
<dbReference type="GO" id="GO:0030497">
    <property type="term" value="P:fatty acid elongation"/>
    <property type="evidence" value="ECO:0007669"/>
    <property type="project" value="TreeGrafter"/>
</dbReference>
<dbReference type="Proteomes" id="UP000552644">
    <property type="component" value="Unassembled WGS sequence"/>
</dbReference>
<comment type="caution">
    <text evidence="2">The sequence shown here is derived from an EMBL/GenBank/DDBJ whole genome shotgun (WGS) entry which is preliminary data.</text>
</comment>
<dbReference type="Pfam" id="PF13561">
    <property type="entry name" value="adh_short_C2"/>
    <property type="match status" value="1"/>
</dbReference>
<dbReference type="PRINTS" id="PR00080">
    <property type="entry name" value="SDRFAMILY"/>
</dbReference>
<accession>A0A7W7QQ72</accession>
<sequence length="240" mass="24876">MTRTIVVSGGGTGIGKAVAARFAADGDRVVIVGRRVDVLEKVAKEIGGTALPADLSEPAGVERVRADLVERFGTIDVLVNNAGGNVEGRGGSDDVVGRWTGNFRANVLTSVLPTEAFRDLLNPSGRIVFISSIAAFRGSGGTSYGPMKAALHPYAFDLAAALGPRGITVNVVAPGFIEDTEFFGDALDDNRRAMLVGQTQTGRPGTPQDVAETVHWLASPGGGHVTAQIIQVNGGAERGR</sequence>
<evidence type="ECO:0000256" key="1">
    <source>
        <dbReference type="ARBA" id="ARBA00006484"/>
    </source>
</evidence>
<evidence type="ECO:0000313" key="3">
    <source>
        <dbReference type="Proteomes" id="UP000552644"/>
    </source>
</evidence>
<dbReference type="SUPFAM" id="SSF51735">
    <property type="entry name" value="NAD(P)-binding Rossmann-fold domains"/>
    <property type="match status" value="1"/>
</dbReference>